<evidence type="ECO:0000313" key="1">
    <source>
        <dbReference type="EMBL" id="WWV65654.1"/>
    </source>
</evidence>
<dbReference type="RefSeq" id="WP_251966641.1">
    <property type="nucleotide sequence ID" value="NZ_CP146284.1"/>
</dbReference>
<dbReference type="PROSITE" id="PS51257">
    <property type="entry name" value="PROKAR_LIPOPROTEIN"/>
    <property type="match status" value="1"/>
</dbReference>
<organism evidence="1 2">
    <name type="scientific">Parabacteroides absconsus</name>
    <dbReference type="NCBI Taxonomy" id="2951805"/>
    <lineage>
        <taxon>Bacteria</taxon>
        <taxon>Pseudomonadati</taxon>
        <taxon>Bacteroidota</taxon>
        <taxon>Bacteroidia</taxon>
        <taxon>Bacteroidales</taxon>
        <taxon>Tannerellaceae</taxon>
        <taxon>Parabacteroides</taxon>
    </lineage>
</organism>
<evidence type="ECO:0008006" key="3">
    <source>
        <dbReference type="Google" id="ProtNLM"/>
    </source>
</evidence>
<evidence type="ECO:0000313" key="2">
    <source>
        <dbReference type="Proteomes" id="UP001320603"/>
    </source>
</evidence>
<accession>A0ABZ2ILL1</accession>
<reference evidence="1 2" key="1">
    <citation type="submission" date="2024-02" db="EMBL/GenBank/DDBJ databases">
        <title>Whole genome sequencing of Parabacteroides sp. AD58.</title>
        <authorList>
            <person name="Chaplin A.V."/>
            <person name="Pikina A.P."/>
            <person name="Sokolova S.R."/>
            <person name="Korostin D.O."/>
            <person name="Efimov B.A."/>
        </authorList>
    </citation>
    <scope>NUCLEOTIDE SEQUENCE [LARGE SCALE GENOMIC DNA]</scope>
    <source>
        <strain evidence="1 2">AD58</strain>
    </source>
</reference>
<dbReference type="EMBL" id="CP146284">
    <property type="protein sequence ID" value="WWV65654.1"/>
    <property type="molecule type" value="Genomic_DNA"/>
</dbReference>
<name>A0ABZ2ILL1_9BACT</name>
<keyword evidence="2" id="KW-1185">Reference proteome</keyword>
<gene>
    <name evidence="1" type="ORF">NEE14_011690</name>
</gene>
<proteinExistence type="predicted"/>
<protein>
    <recommendedName>
        <fullName evidence="3">Lipoprotein</fullName>
    </recommendedName>
</protein>
<dbReference type="Proteomes" id="UP001320603">
    <property type="component" value="Chromosome"/>
</dbReference>
<sequence>MKQFLCTLISITSLFMGMGCDDKDELPAPGYDTIDVSIHAFLQDAEGNDLFNPETTGCINPDNIWIEPGAGTDLTPYFPLQEIPNGSSFGKTEQGLRYLGFTPSFQTGGKYTLDYIHWSDDWVDTVRCELRHPAILTDIYVNGKHILPDEALAEQLGRAVIFVRPGKE</sequence>